<evidence type="ECO:0000313" key="7">
    <source>
        <dbReference type="Proteomes" id="UP000075920"/>
    </source>
</evidence>
<dbReference type="SMART" id="SM01310">
    <property type="entry name" value="RICTOR_V"/>
    <property type="match status" value="1"/>
</dbReference>
<evidence type="ECO:0000259" key="5">
    <source>
        <dbReference type="SMART" id="SM01310"/>
    </source>
</evidence>
<dbReference type="VEuPathDB" id="VectorBase:AMIN005368"/>
<dbReference type="GO" id="GO:0031932">
    <property type="term" value="C:TORC2 complex"/>
    <property type="evidence" value="ECO:0007669"/>
    <property type="project" value="InterPro"/>
</dbReference>
<dbReference type="GO" id="GO:0043539">
    <property type="term" value="F:protein serine/threonine kinase activator activity"/>
    <property type="evidence" value="ECO:0007669"/>
    <property type="project" value="TreeGrafter"/>
</dbReference>
<evidence type="ECO:0000313" key="6">
    <source>
        <dbReference type="EnsemblMetazoa" id="AMIN005368-PA"/>
    </source>
</evidence>
<comment type="similarity">
    <text evidence="1">Belongs to the RICTOR family.</text>
</comment>
<feature type="compositionally biased region" description="Polar residues" evidence="2">
    <location>
        <begin position="1543"/>
        <end position="1553"/>
    </location>
</feature>
<reference evidence="6" key="2">
    <citation type="submission" date="2020-05" db="UniProtKB">
        <authorList>
            <consortium name="EnsemblMetazoa"/>
        </authorList>
    </citation>
    <scope>IDENTIFICATION</scope>
    <source>
        <strain evidence="6">MINIMUS1</strain>
    </source>
</reference>
<dbReference type="SMART" id="SM01303">
    <property type="entry name" value="RasGEF_N_2"/>
    <property type="match status" value="1"/>
</dbReference>
<evidence type="ECO:0000259" key="4">
    <source>
        <dbReference type="SMART" id="SM01308"/>
    </source>
</evidence>
<feature type="region of interest" description="Disordered" evidence="2">
    <location>
        <begin position="1703"/>
        <end position="1734"/>
    </location>
</feature>
<protein>
    <recommendedName>
        <fullName evidence="8">Rapamycin-insensitive companion of mTOR</fullName>
    </recommendedName>
</protein>
<name>A0A182W4V5_9DIPT</name>
<feature type="region of interest" description="Disordered" evidence="2">
    <location>
        <begin position="1164"/>
        <end position="1189"/>
    </location>
</feature>
<dbReference type="EnsemblMetazoa" id="AMIN005368-RA">
    <property type="protein sequence ID" value="AMIN005368-PA"/>
    <property type="gene ID" value="AMIN005368"/>
</dbReference>
<dbReference type="InterPro" id="IPR029451">
    <property type="entry name" value="RICTOR_M"/>
</dbReference>
<evidence type="ECO:0000256" key="2">
    <source>
        <dbReference type="SAM" id="MobiDB-lite"/>
    </source>
</evidence>
<dbReference type="PANTHER" id="PTHR13298">
    <property type="entry name" value="CYTOSOLIC REGULATOR PIANISSIMO"/>
    <property type="match status" value="1"/>
</dbReference>
<organism evidence="6 7">
    <name type="scientific">Anopheles minimus</name>
    <dbReference type="NCBI Taxonomy" id="112268"/>
    <lineage>
        <taxon>Eukaryota</taxon>
        <taxon>Metazoa</taxon>
        <taxon>Ecdysozoa</taxon>
        <taxon>Arthropoda</taxon>
        <taxon>Hexapoda</taxon>
        <taxon>Insecta</taxon>
        <taxon>Pterygota</taxon>
        <taxon>Neoptera</taxon>
        <taxon>Endopterygota</taxon>
        <taxon>Diptera</taxon>
        <taxon>Nematocera</taxon>
        <taxon>Culicoidea</taxon>
        <taxon>Culicidae</taxon>
        <taxon>Anophelinae</taxon>
        <taxon>Anopheles</taxon>
    </lineage>
</organism>
<feature type="region of interest" description="Disordered" evidence="2">
    <location>
        <begin position="1534"/>
        <end position="1553"/>
    </location>
</feature>
<dbReference type="InterPro" id="IPR029453">
    <property type="entry name" value="Rictor_IV"/>
</dbReference>
<reference evidence="7" key="1">
    <citation type="submission" date="2013-03" db="EMBL/GenBank/DDBJ databases">
        <title>The Genome Sequence of Anopheles minimus MINIMUS1.</title>
        <authorList>
            <consortium name="The Broad Institute Genomics Platform"/>
            <person name="Neafsey D.E."/>
            <person name="Walton C."/>
            <person name="Walker B."/>
            <person name="Young S.K."/>
            <person name="Zeng Q."/>
            <person name="Gargeya S."/>
            <person name="Fitzgerald M."/>
            <person name="Haas B."/>
            <person name="Abouelleil A."/>
            <person name="Allen A.W."/>
            <person name="Alvarado L."/>
            <person name="Arachchi H.M."/>
            <person name="Berlin A.M."/>
            <person name="Chapman S.B."/>
            <person name="Gainer-Dewar J."/>
            <person name="Goldberg J."/>
            <person name="Griggs A."/>
            <person name="Gujja S."/>
            <person name="Hansen M."/>
            <person name="Howarth C."/>
            <person name="Imamovic A."/>
            <person name="Ireland A."/>
            <person name="Larimer J."/>
            <person name="McCowan C."/>
            <person name="Murphy C."/>
            <person name="Pearson M."/>
            <person name="Poon T.W."/>
            <person name="Priest M."/>
            <person name="Roberts A."/>
            <person name="Saif S."/>
            <person name="Shea T."/>
            <person name="Sisk P."/>
            <person name="Sykes S."/>
            <person name="Wortman J."/>
            <person name="Nusbaum C."/>
            <person name="Birren B."/>
        </authorList>
    </citation>
    <scope>NUCLEOTIDE SEQUENCE [LARGE SCALE GENOMIC DNA]</scope>
    <source>
        <strain evidence="7">MINIMUS1</strain>
    </source>
</reference>
<dbReference type="Pfam" id="PF14663">
    <property type="entry name" value="RasGEF_N_2"/>
    <property type="match status" value="1"/>
</dbReference>
<evidence type="ECO:0008006" key="8">
    <source>
        <dbReference type="Google" id="ProtNLM"/>
    </source>
</evidence>
<feature type="region of interest" description="Disordered" evidence="2">
    <location>
        <begin position="562"/>
        <end position="588"/>
    </location>
</feature>
<dbReference type="Pfam" id="PF14664">
    <property type="entry name" value="RICTOR_N"/>
    <property type="match status" value="1"/>
</dbReference>
<feature type="region of interest" description="Disordered" evidence="2">
    <location>
        <begin position="207"/>
        <end position="229"/>
    </location>
</feature>
<dbReference type="PANTHER" id="PTHR13298:SF11">
    <property type="entry name" value="RAPAMYCIN-INSENSITIVE COMPANION OF MTOR"/>
    <property type="match status" value="1"/>
</dbReference>
<dbReference type="SMART" id="SM01307">
    <property type="entry name" value="RICTOR_M"/>
    <property type="match status" value="1"/>
</dbReference>
<feature type="compositionally biased region" description="Low complexity" evidence="2">
    <location>
        <begin position="1717"/>
        <end position="1734"/>
    </location>
</feature>
<dbReference type="InterPro" id="IPR028267">
    <property type="entry name" value="Pianissimo_N"/>
</dbReference>
<feature type="domain" description="Rapamycin-insensitive companion of mTOR middle" evidence="3">
    <location>
        <begin position="656"/>
        <end position="881"/>
    </location>
</feature>
<accession>A0A182W4V5</accession>
<dbReference type="SUPFAM" id="SSF48371">
    <property type="entry name" value="ARM repeat"/>
    <property type="match status" value="1"/>
</dbReference>
<dbReference type="Pfam" id="PF14668">
    <property type="entry name" value="RICTOR_V"/>
    <property type="match status" value="1"/>
</dbReference>
<dbReference type="InterPro" id="IPR016024">
    <property type="entry name" value="ARM-type_fold"/>
</dbReference>
<dbReference type="GO" id="GO:0038203">
    <property type="term" value="P:TORC2 signaling"/>
    <property type="evidence" value="ECO:0007669"/>
    <property type="project" value="TreeGrafter"/>
</dbReference>
<feature type="region of interest" description="Disordered" evidence="2">
    <location>
        <begin position="1643"/>
        <end position="1677"/>
    </location>
</feature>
<evidence type="ECO:0000256" key="1">
    <source>
        <dbReference type="ARBA" id="ARBA00008878"/>
    </source>
</evidence>
<dbReference type="InterPro" id="IPR029452">
    <property type="entry name" value="RICTOR_V"/>
</dbReference>
<dbReference type="InterPro" id="IPR028268">
    <property type="entry name" value="Pianissimo_fam"/>
</dbReference>
<sequence length="1784" mass="196892">MAMSSWMIRRSLRQRSRPAPEDCYRLDTNKPLRENATDIFTGLCSPHTTASKRLSLLNGLVKLIDRWKREAGLDTGTSRETAGPPSGRSFTSLSAERDACLGYTAYQWVCCISRSLGQPLPQIRAGALRALRRLLLAPCDLRELNRLQLPYLVCRSLDVMLRNGEERVQALKLVRRMLVVAPDELQPAIVRCLVALCESGAGGTGTTGPGGGGGGGPGGGAGGGPGGGGGSGEDRLLRCCLATLCEIGVLNPLLLIECGGVGVITRSVLECHSPRIAESLCGVLLYLLEWPRTRDIAGVRLDCFAAPYCDFTYRVGIMDRYKDARELRFTCSRLALLSVLRSWTGTIEFCDPHRPSGLRALIDILYLNQLEIRKAVLDLLYELIGLPQPVWTDEYSVAMSVVDPAEYQDAWRLHEGFVAAEGTAILPSLAGAVPNLCEIHLALLLYCFVENGLLNALIEVIISSDTFISVRATILLARITHQLHCLLPAEICARTPTATLPMLVTRAIEGNHQARAAITALQQHHLMLQNRPASCSLYLDCIIQSGELINTRAFRRELVAPARPTQPGNDSLPNSFKYGTLDGMRRPRRDSSGGGLAGLFGNMFTNAGSSNSSSGGMGEINTTNDGSFVRDVMRSTTRIGTRTRPPKRNVLQLLWANLTEGDRLLKESNVFTVKDANMWDWDIIITLLRSDLLSKKLDEVNTRFVRRIVDYFKPSNNRFSHQDFSHLNSNRQMPAYVTAGLELIDAMLQSPELEFIRILTDLFTDISRQLLAIHAKKSAHECLFSPLHMTGTMCQHYFLFIGRMCRTVGGLEILRNTDVFKELSTIVLKTNHLCYVKLIVSGLDYSLEGEPRAILAKALLRHPSPKARLYATQMMRVLLRARLPNFEVWGIQLMLKLVAAMLGDGQARCVQMAALDLLEEACYERTYLEELVYSWPRLDRLGPRGKMVMMRFYSIPRGINHPEAHTVEELEQWVTVYNEQYVQLVESDTHAHLTQHIRTEDGTYSRRHVASSAPGESTAAGAPNLAPHLYGQLVQTSRGFSQLLNHGRLQELSERVRTGQCNNEQDCLRLKAALWALSHTCTSKEAIEYVTEHLPWLLPHLVQLVRTADVYSIRATALGGLCLVASTAQGADALRTLGWVAVRHDRNTHWPVNEPGCWETAAQVASSVSTNDSDGEGPGRRRHSFASTEDDSTANSVSFLTSSCLVSGTGDLSPIPSTSHPGSVEREVISGRKQHRQLFHVRRPLLSSSSADMTDAEDVSMDLEDHMFSFLWTSTVPDPLDYAGKIRSLDRKYHRLSLQHYSLSEDGHYPPNIEFKRPTKSNTQGPCFIGICFPQDIMELFPELETRRPLALGSLVQLDRSKVRSKDAGRSMKVMKLRVKAGSDMDEGITVDYERELKPGPQTNVPTQDDTERLQPWSYEKHNRAQCVRCCRGKRADECWNPADVDDTDRPALEDAIANNVLRHVQRMANPVWSKQSRSVLLDIKQSHPVAFQDVCLYSEVCRLLGCNTYRLASRRFLQELFLDLDLLGPGKPSTPADVPNAGSGTTSKPLNTPLQIQTQNLPTKGPVSGGMIAFLLRSPPLASLHEASVENLDEVSTSTPKQRDGTIRASDCELLPVVLRDPPRQHPDAGGEEDSTVVRLREAATTSSTMPPPASTASHHRPRSIGAQSGSGGMAESVRPRFNTLELDLSCSRNKFPIRDRSKLDYSPTTPPVAYGTGPSTGTTLPLSASSSSTSFISTGSASAVTSPTQGLPGASATFGNLFCEQRLRLKSSKSEATLTKNK</sequence>
<dbReference type="STRING" id="112268.A0A182W4V5"/>
<feature type="region of interest" description="Disordered" evidence="2">
    <location>
        <begin position="1591"/>
        <end position="1611"/>
    </location>
</feature>
<feature type="domain" description="Rapamycin-insensitive companion of mTOR N-terminal" evidence="4">
    <location>
        <begin position="95"/>
        <end position="488"/>
    </location>
</feature>
<dbReference type="Pfam" id="PF14666">
    <property type="entry name" value="RICTOR_M"/>
    <property type="match status" value="1"/>
</dbReference>
<dbReference type="SMART" id="SM01308">
    <property type="entry name" value="RICTOR_N"/>
    <property type="match status" value="1"/>
</dbReference>
<feature type="domain" description="Rapamycin-insensitive companion of mTOR" evidence="5">
    <location>
        <begin position="1067"/>
        <end position="1141"/>
    </location>
</feature>
<proteinExistence type="inferred from homology"/>
<keyword evidence="7" id="KW-1185">Reference proteome</keyword>
<evidence type="ECO:0000259" key="3">
    <source>
        <dbReference type="SMART" id="SM01307"/>
    </source>
</evidence>
<dbReference type="Proteomes" id="UP000075920">
    <property type="component" value="Unassembled WGS sequence"/>
</dbReference>
<dbReference type="GO" id="GO:0051897">
    <property type="term" value="P:positive regulation of phosphatidylinositol 3-kinase/protein kinase B signal transduction"/>
    <property type="evidence" value="ECO:0007669"/>
    <property type="project" value="TreeGrafter"/>
</dbReference>